<dbReference type="AlphaFoldDB" id="A0A7J6G6I8"/>
<organism evidence="11 12">
    <name type="scientific">Cannabis sativa</name>
    <name type="common">Hemp</name>
    <name type="synonym">Marijuana</name>
    <dbReference type="NCBI Taxonomy" id="3483"/>
    <lineage>
        <taxon>Eukaryota</taxon>
        <taxon>Viridiplantae</taxon>
        <taxon>Streptophyta</taxon>
        <taxon>Embryophyta</taxon>
        <taxon>Tracheophyta</taxon>
        <taxon>Spermatophyta</taxon>
        <taxon>Magnoliopsida</taxon>
        <taxon>eudicotyledons</taxon>
        <taxon>Gunneridae</taxon>
        <taxon>Pentapetalae</taxon>
        <taxon>rosids</taxon>
        <taxon>fabids</taxon>
        <taxon>Rosales</taxon>
        <taxon>Cannabaceae</taxon>
        <taxon>Cannabis</taxon>
    </lineage>
</organism>
<dbReference type="Proteomes" id="UP000583929">
    <property type="component" value="Unassembled WGS sequence"/>
</dbReference>
<evidence type="ECO:0000256" key="1">
    <source>
        <dbReference type="ARBA" id="ARBA00006270"/>
    </source>
</evidence>
<evidence type="ECO:0000256" key="2">
    <source>
        <dbReference type="ARBA" id="ARBA00022481"/>
    </source>
</evidence>
<reference evidence="12 13" key="1">
    <citation type="journal article" date="2020" name="bioRxiv">
        <title>Sequence and annotation of 42 cannabis genomes reveals extensive copy number variation in cannabinoid synthesis and pathogen resistance genes.</title>
        <authorList>
            <person name="Mckernan K.J."/>
            <person name="Helbert Y."/>
            <person name="Kane L.T."/>
            <person name="Ebling H."/>
            <person name="Zhang L."/>
            <person name="Liu B."/>
            <person name="Eaton Z."/>
            <person name="Mclaughlin S."/>
            <person name="Kingan S."/>
            <person name="Baybayan P."/>
            <person name="Concepcion G."/>
            <person name="Jordan M."/>
            <person name="Riva A."/>
            <person name="Barbazuk W."/>
            <person name="Harkins T."/>
        </authorList>
    </citation>
    <scope>NUCLEOTIDE SEQUENCE [LARGE SCALE GENOMIC DNA]</scope>
    <source>
        <strain evidence="12 13">cv. Jamaican Lion 4</strain>
        <strain evidence="10">Father</strain>
        <strain evidence="11">Mother</strain>
        <tissue evidence="11">Leaf</tissue>
    </source>
</reference>
<dbReference type="Gene3D" id="3.40.50.300">
    <property type="entry name" value="P-loop containing nucleotide triphosphate hydrolases"/>
    <property type="match status" value="1"/>
</dbReference>
<proteinExistence type="inferred from homology"/>
<evidence type="ECO:0000256" key="8">
    <source>
        <dbReference type="ARBA" id="ARBA00046278"/>
    </source>
</evidence>
<dbReference type="Proteomes" id="UP000525078">
    <property type="component" value="Unassembled WGS sequence"/>
</dbReference>
<comment type="similarity">
    <text evidence="1">Belongs to the small GTPase superfamily. Rab family.</text>
</comment>
<keyword evidence="5" id="KW-0342">GTP-binding</keyword>
<feature type="transmembrane region" description="Helical" evidence="9">
    <location>
        <begin position="97"/>
        <end position="116"/>
    </location>
</feature>
<evidence type="ECO:0000313" key="13">
    <source>
        <dbReference type="Proteomes" id="UP000583929"/>
    </source>
</evidence>
<dbReference type="PANTHER" id="PTHR47981:SF44">
    <property type="entry name" value="RAS-RELATED PROTEIN RABG3C-RELATED"/>
    <property type="match status" value="1"/>
</dbReference>
<dbReference type="GO" id="GO:0005774">
    <property type="term" value="C:vacuolar membrane"/>
    <property type="evidence" value="ECO:0007669"/>
    <property type="project" value="TreeGrafter"/>
</dbReference>
<dbReference type="GO" id="GO:0012505">
    <property type="term" value="C:endomembrane system"/>
    <property type="evidence" value="ECO:0007669"/>
    <property type="project" value="UniProtKB-SubCell"/>
</dbReference>
<evidence type="ECO:0000256" key="9">
    <source>
        <dbReference type="SAM" id="Phobius"/>
    </source>
</evidence>
<keyword evidence="9" id="KW-1133">Transmembrane helix</keyword>
<dbReference type="Pfam" id="PF08477">
    <property type="entry name" value="Roc"/>
    <property type="match status" value="1"/>
</dbReference>
<evidence type="ECO:0000256" key="4">
    <source>
        <dbReference type="ARBA" id="ARBA00022927"/>
    </source>
</evidence>
<keyword evidence="13" id="KW-1185">Reference proteome</keyword>
<evidence type="ECO:0000256" key="7">
    <source>
        <dbReference type="ARBA" id="ARBA00023289"/>
    </source>
</evidence>
<keyword evidence="6" id="KW-0449">Lipoprotein</keyword>
<comment type="caution">
    <text evidence="11">The sequence shown here is derived from an EMBL/GenBank/DDBJ whole genome shotgun (WGS) entry which is preliminary data.</text>
</comment>
<dbReference type="SUPFAM" id="SSF52540">
    <property type="entry name" value="P-loop containing nucleoside triphosphate hydrolases"/>
    <property type="match status" value="1"/>
</dbReference>
<sequence length="156" mass="17803">MASRRRMFLKVIILGDSAVGKTSLMNQYVNRKFNKQLGMIFQTKEVQWRESMVVVIESSIWEPNPSLYTLLFLAHVFSIALFPYASKNFSSSSRTPVVFDHGVVFLFISSFLEELYSPLLSCFRSMHTSLTSRIDPSFKKLGVVQHVGNVESLLNI</sequence>
<dbReference type="EMBL" id="JAATIQ010000421">
    <property type="protein sequence ID" value="KAF4356806.1"/>
    <property type="molecule type" value="Genomic_DNA"/>
</dbReference>
<gene>
    <name evidence="11" type="ORF">F8388_001269</name>
    <name evidence="10" type="ORF">G4B88_022263</name>
</gene>
<feature type="transmembrane region" description="Helical" evidence="9">
    <location>
        <begin position="67"/>
        <end position="85"/>
    </location>
</feature>
<dbReference type="InterPro" id="IPR027417">
    <property type="entry name" value="P-loop_NTPase"/>
</dbReference>
<evidence type="ECO:0000256" key="5">
    <source>
        <dbReference type="ARBA" id="ARBA00023134"/>
    </source>
</evidence>
<dbReference type="PANTHER" id="PTHR47981">
    <property type="entry name" value="RAB FAMILY"/>
    <property type="match status" value="1"/>
</dbReference>
<evidence type="ECO:0000256" key="6">
    <source>
        <dbReference type="ARBA" id="ARBA00023288"/>
    </source>
</evidence>
<keyword evidence="4" id="KW-0653">Protein transport</keyword>
<protein>
    <submittedName>
        <fullName evidence="11">Uncharacterized protein</fullName>
    </submittedName>
</protein>
<dbReference type="GO" id="GO:0015031">
    <property type="term" value="P:protein transport"/>
    <property type="evidence" value="ECO:0007669"/>
    <property type="project" value="UniProtKB-KW"/>
</dbReference>
<accession>A0A7J6G6I8</accession>
<keyword evidence="4" id="KW-0813">Transport</keyword>
<keyword evidence="9" id="KW-0812">Transmembrane</keyword>
<keyword evidence="2" id="KW-0488">Methylation</keyword>
<dbReference type="EMBL" id="JAATIP010000072">
    <property type="protein sequence ID" value="KAF4378615.1"/>
    <property type="molecule type" value="Genomic_DNA"/>
</dbReference>
<keyword evidence="9" id="KW-0472">Membrane</keyword>
<dbReference type="GO" id="GO:0005525">
    <property type="term" value="F:GTP binding"/>
    <property type="evidence" value="ECO:0007669"/>
    <property type="project" value="UniProtKB-KW"/>
</dbReference>
<evidence type="ECO:0000313" key="10">
    <source>
        <dbReference type="EMBL" id="KAF4356806.1"/>
    </source>
</evidence>
<comment type="subcellular location">
    <subcellularLocation>
        <location evidence="8">Endomembrane system</location>
        <topology evidence="8">Lipid-anchor</topology>
        <orientation evidence="8">Cytoplasmic side</orientation>
    </subcellularLocation>
</comment>
<evidence type="ECO:0000313" key="12">
    <source>
        <dbReference type="Proteomes" id="UP000525078"/>
    </source>
</evidence>
<evidence type="ECO:0000313" key="11">
    <source>
        <dbReference type="EMBL" id="KAF4378615.1"/>
    </source>
</evidence>
<name>A0A7J6G6I8_CANSA</name>
<evidence type="ECO:0000256" key="3">
    <source>
        <dbReference type="ARBA" id="ARBA00022741"/>
    </source>
</evidence>
<keyword evidence="7" id="KW-0636">Prenylation</keyword>
<keyword evidence="3" id="KW-0547">Nucleotide-binding</keyword>